<organism evidence="1 2">
    <name type="scientific">Hyphomonas hirschiana VP5</name>
    <dbReference type="NCBI Taxonomy" id="1280951"/>
    <lineage>
        <taxon>Bacteria</taxon>
        <taxon>Pseudomonadati</taxon>
        <taxon>Pseudomonadota</taxon>
        <taxon>Alphaproteobacteria</taxon>
        <taxon>Hyphomonadales</taxon>
        <taxon>Hyphomonadaceae</taxon>
        <taxon>Hyphomonas</taxon>
    </lineage>
</organism>
<sequence>MSDWNVSRRRLLKTTGIVGGGIAILGAGLLGLRGCQGELEEGSVDSLAGPGNAAGPYPVWREMQARLRASPDHASGRAAALLEAGDVAALQRFVRDEIRLVSARGDRFQLGSAVRWGRRAALRAGAGTAREKAEILAELIRKTGREAEVVETGTLARDEAAGVFFRDIDAEFDPPIEPGTMENWRRRLGERPPETVTADLREQEDRVVATRDGLAGLIEQQGVPRDWSRYDDRAYGRVPVVRFQEADGQVLYADPVRPGAGIAATVGRIHEASPQEGILPVDVSLAFTTMDEPDSLVQIARGQWTAEDVCGRQVKVGFKPAQGMAELLASRVGDLRIFTPFLSIQSLDGEDIAIEKAVVMGKTFTLSGDVLSVDDGGAVTLNGEGAGPVAASGRAGGVTSMDIKVDATRYPDMRLLVWPRDADGRVVDGLNSGDFAVSDQGQSMPHLLRVQNRAPRILFLSDSSLSMPGEFRGDKGEAMLALMDRVREAARQVHPEASVTVRATNSNLWENVLKTVGTQVHLIVYATDGHVKGRIPTDEERAPLAMGPKIIAMNVRGNLDRLRSRPESNVFDEMAALTNGQALDVVDGDASAIEAAIVEFLELEGRDLPYQLGYHVPGGETGIRSAHVSLGAVEGTAQYEAAASLLPPSVLASIRLKVRIGDREVERVIGGHAGHGPVLQADIDHLCGAVLGTHLLALEGPPPSFSTIMDDVLTARLSLEKLDRAAAEEGGTLTVGAALEEGHHVLPGELATLMMRTGPLAGEDFCFAEQGMRCVYYASHPILNDDRIITRIDIMPTSRTFLISADSSELVPKVLEAGLRLAAAEAALFPVGNTFDLLQGKALGAFSADLHAQNGLSAEQIDAWDASEAALETIFPRPGHLRFCAQDQSTAASWVVDLETAEVYALLPDLSGGGERAPRIEQQLAELDRVVSMLNLLSQGVGAAGVLNPVGAHSLAMVAAYGQNLARIYAAASMGIILMDTRGIEPAVKLAIASMACENVKSIALGVFGAAGKSANRAVEIFSMAESVAGAAGASSPFSCPI</sequence>
<evidence type="ECO:0000313" key="1">
    <source>
        <dbReference type="EMBL" id="KCZ93070.1"/>
    </source>
</evidence>
<accession>A0A059FQY3</accession>
<dbReference type="PATRIC" id="fig|1280951.3.peg.2077"/>
<dbReference type="Proteomes" id="UP000025061">
    <property type="component" value="Unassembled WGS sequence"/>
</dbReference>
<dbReference type="PROSITE" id="PS51318">
    <property type="entry name" value="TAT"/>
    <property type="match status" value="1"/>
</dbReference>
<keyword evidence="2" id="KW-1185">Reference proteome</keyword>
<evidence type="ECO:0000313" key="2">
    <source>
        <dbReference type="Proteomes" id="UP000025061"/>
    </source>
</evidence>
<comment type="caution">
    <text evidence="1">The sequence shown here is derived from an EMBL/GenBank/DDBJ whole genome shotgun (WGS) entry which is preliminary data.</text>
</comment>
<dbReference type="RefSeq" id="WP_011646517.1">
    <property type="nucleotide sequence ID" value="NZ_ARYI01000008.1"/>
</dbReference>
<protein>
    <submittedName>
        <fullName evidence="1">Tat pathway signal sequence domain-containing protein</fullName>
    </submittedName>
</protein>
<proteinExistence type="predicted"/>
<dbReference type="AlphaFoldDB" id="A0A059FQY3"/>
<dbReference type="InterPro" id="IPR006311">
    <property type="entry name" value="TAT_signal"/>
</dbReference>
<dbReference type="EMBL" id="ARYI01000008">
    <property type="protein sequence ID" value="KCZ93070.1"/>
    <property type="molecule type" value="Genomic_DNA"/>
</dbReference>
<name>A0A059FQY3_9PROT</name>
<gene>
    <name evidence="1" type="ORF">HHI_10304</name>
</gene>
<reference evidence="1 2" key="1">
    <citation type="submission" date="2013-04" db="EMBL/GenBank/DDBJ databases">
        <title>Hyphomonas hirschiana VP5 Genome Sequencing.</title>
        <authorList>
            <person name="Lai Q."/>
            <person name="Shao Z."/>
        </authorList>
    </citation>
    <scope>NUCLEOTIDE SEQUENCE [LARGE SCALE GENOMIC DNA]</scope>
    <source>
        <strain evidence="1 2">VP5</strain>
    </source>
</reference>
<dbReference type="OrthoDB" id="812134at2"/>